<gene>
    <name evidence="7" type="ORF">SAMN05444920_10860</name>
</gene>
<dbReference type="GO" id="GO:0015171">
    <property type="term" value="F:amino acid transmembrane transporter activity"/>
    <property type="evidence" value="ECO:0007669"/>
    <property type="project" value="TreeGrafter"/>
</dbReference>
<dbReference type="AlphaFoldDB" id="A0A1H6E8F1"/>
<feature type="transmembrane region" description="Helical" evidence="6">
    <location>
        <begin position="140"/>
        <end position="165"/>
    </location>
</feature>
<dbReference type="InterPro" id="IPR001123">
    <property type="entry name" value="LeuE-type"/>
</dbReference>
<protein>
    <submittedName>
        <fullName evidence="7">Threonine/homoserine/homoserine lactone efflux protein</fullName>
    </submittedName>
</protein>
<evidence type="ECO:0000313" key="8">
    <source>
        <dbReference type="Proteomes" id="UP000236732"/>
    </source>
</evidence>
<keyword evidence="4 6" id="KW-1133">Transmembrane helix</keyword>
<dbReference type="Pfam" id="PF01810">
    <property type="entry name" value="LysE"/>
    <property type="match status" value="1"/>
</dbReference>
<dbReference type="RefSeq" id="WP_103958909.1">
    <property type="nucleotide sequence ID" value="NZ_FNVT01000008.1"/>
</dbReference>
<reference evidence="7 8" key="1">
    <citation type="submission" date="2016-10" db="EMBL/GenBank/DDBJ databases">
        <authorList>
            <person name="de Groot N.N."/>
        </authorList>
    </citation>
    <scope>NUCLEOTIDE SEQUENCE [LARGE SCALE GENOMIC DNA]</scope>
    <source>
        <strain evidence="7 8">CGMCC 4.7037</strain>
    </source>
</reference>
<evidence type="ECO:0000256" key="5">
    <source>
        <dbReference type="ARBA" id="ARBA00023136"/>
    </source>
</evidence>
<feature type="transmembrane region" description="Helical" evidence="6">
    <location>
        <begin position="72"/>
        <end position="92"/>
    </location>
</feature>
<keyword evidence="2" id="KW-1003">Cell membrane</keyword>
<feature type="transmembrane region" description="Helical" evidence="6">
    <location>
        <begin position="41"/>
        <end position="66"/>
    </location>
</feature>
<evidence type="ECO:0000313" key="7">
    <source>
        <dbReference type="EMBL" id="SEG93204.1"/>
    </source>
</evidence>
<sequence>MIHPYAVAGFLLAILPLIAAPGASLTLLVGQVTTGGRRRAAPVILGTVTGLYVHATLAMAGLSALVMHSSQAFTTVKLAGAAYLIGLGIWTWRSTTPTRARRQRSGSPYVQALLSNVLNPKAASIYLTLVPQFVAPESPLTGQILTLATAHALLMVVWLLTWAFLIHRAAHVLRRPWFRQAIAKAASVVLVILGLRTAATLG</sequence>
<comment type="subcellular location">
    <subcellularLocation>
        <location evidence="1">Cell membrane</location>
        <topology evidence="1">Multi-pass membrane protein</topology>
    </subcellularLocation>
</comment>
<name>A0A1H6E8F1_9ACTN</name>
<accession>A0A1H6E8F1</accession>
<dbReference type="EMBL" id="FNVT01000008">
    <property type="protein sequence ID" value="SEG93204.1"/>
    <property type="molecule type" value="Genomic_DNA"/>
</dbReference>
<evidence type="ECO:0000256" key="3">
    <source>
        <dbReference type="ARBA" id="ARBA00022692"/>
    </source>
</evidence>
<feature type="transmembrane region" description="Helical" evidence="6">
    <location>
        <begin position="6"/>
        <end position="29"/>
    </location>
</feature>
<evidence type="ECO:0000256" key="4">
    <source>
        <dbReference type="ARBA" id="ARBA00022989"/>
    </source>
</evidence>
<keyword evidence="5 6" id="KW-0472">Membrane</keyword>
<evidence type="ECO:0000256" key="6">
    <source>
        <dbReference type="SAM" id="Phobius"/>
    </source>
</evidence>
<keyword evidence="8" id="KW-1185">Reference proteome</keyword>
<dbReference type="PANTHER" id="PTHR30086">
    <property type="entry name" value="ARGININE EXPORTER PROTEIN ARGO"/>
    <property type="match status" value="1"/>
</dbReference>
<feature type="transmembrane region" description="Helical" evidence="6">
    <location>
        <begin position="113"/>
        <end position="134"/>
    </location>
</feature>
<dbReference type="OrthoDB" id="3175972at2"/>
<evidence type="ECO:0000256" key="1">
    <source>
        <dbReference type="ARBA" id="ARBA00004651"/>
    </source>
</evidence>
<dbReference type="PANTHER" id="PTHR30086:SF20">
    <property type="entry name" value="ARGININE EXPORTER PROTEIN ARGO-RELATED"/>
    <property type="match status" value="1"/>
</dbReference>
<dbReference type="GO" id="GO:0005886">
    <property type="term" value="C:plasma membrane"/>
    <property type="evidence" value="ECO:0007669"/>
    <property type="project" value="UniProtKB-SubCell"/>
</dbReference>
<keyword evidence="3 6" id="KW-0812">Transmembrane</keyword>
<dbReference type="Proteomes" id="UP000236732">
    <property type="component" value="Unassembled WGS sequence"/>
</dbReference>
<proteinExistence type="predicted"/>
<evidence type="ECO:0000256" key="2">
    <source>
        <dbReference type="ARBA" id="ARBA00022475"/>
    </source>
</evidence>
<organism evidence="7 8">
    <name type="scientific">Nonomuraea solani</name>
    <dbReference type="NCBI Taxonomy" id="1144553"/>
    <lineage>
        <taxon>Bacteria</taxon>
        <taxon>Bacillati</taxon>
        <taxon>Actinomycetota</taxon>
        <taxon>Actinomycetes</taxon>
        <taxon>Streptosporangiales</taxon>
        <taxon>Streptosporangiaceae</taxon>
        <taxon>Nonomuraea</taxon>
    </lineage>
</organism>